<dbReference type="SUPFAM" id="SSF53335">
    <property type="entry name" value="S-adenosyl-L-methionine-dependent methyltransferases"/>
    <property type="match status" value="1"/>
</dbReference>
<keyword evidence="2 7" id="KW-0489">Methyltransferase</keyword>
<comment type="similarity">
    <text evidence="7">Belongs to the class I-like SAM-binding methyltransferase superfamily. rRNA adenine N(6)-methyltransferase family.</text>
</comment>
<evidence type="ECO:0000256" key="3">
    <source>
        <dbReference type="ARBA" id="ARBA00022679"/>
    </source>
</evidence>
<dbReference type="InterPro" id="IPR023165">
    <property type="entry name" value="rRNA_Ade_diMease-like_C"/>
</dbReference>
<dbReference type="PANTHER" id="PTHR11727">
    <property type="entry name" value="DIMETHYLADENOSINE TRANSFERASE"/>
    <property type="match status" value="1"/>
</dbReference>
<dbReference type="AlphaFoldDB" id="A0A1M7MQJ6"/>
<evidence type="ECO:0000256" key="1">
    <source>
        <dbReference type="ARBA" id="ARBA00016505"/>
    </source>
</evidence>
<evidence type="ECO:0000256" key="4">
    <source>
        <dbReference type="ARBA" id="ARBA00022691"/>
    </source>
</evidence>
<reference evidence="9 10" key="1">
    <citation type="submission" date="2016-11" db="EMBL/GenBank/DDBJ databases">
        <authorList>
            <person name="Jaros S."/>
            <person name="Januszkiewicz K."/>
            <person name="Wedrychowicz H."/>
        </authorList>
    </citation>
    <scope>NUCLEOTIDE SEQUENCE [LARGE SCALE GENOMIC DNA]</scope>
    <source>
        <strain evidence="9 10">DSM 15930</strain>
    </source>
</reference>
<dbReference type="PROSITE" id="PS01131">
    <property type="entry name" value="RRNA_A_DIMETH"/>
    <property type="match status" value="1"/>
</dbReference>
<proteinExistence type="inferred from homology"/>
<dbReference type="EMBL" id="FRCP01000022">
    <property type="protein sequence ID" value="SHM92777.1"/>
    <property type="molecule type" value="Genomic_DNA"/>
</dbReference>
<name>A0A1M7MQJ6_9FIRM</name>
<evidence type="ECO:0000256" key="6">
    <source>
        <dbReference type="ARBA" id="ARBA00029941"/>
    </source>
</evidence>
<keyword evidence="4 7" id="KW-0949">S-adenosyl-L-methionine</keyword>
<keyword evidence="5 7" id="KW-0694">RNA-binding</keyword>
<sequence length="289" mass="34218">MVGKNREINHSLPIHFSQNYLINAMLINRLLQQSNINSNDEVLDIGAGKGIITKALLDRGCRVTAVELDEKNILYLKKQFSNEKRFALLHGDFMELPLPERSYKIFSNIPFFITSDILNKITQAKNPPLDTYLILQKQAAIKYCGAMETTLKSLLLKPKFNMMIVHRFSRNDFSPKPNVDIVLLHIQKRKLDEFTMREFELYRDFICYCYKNNRTFSKKIFSYRQLKELRIRHEISNYQTSAIAYEEWIILFKCFLQYVSDEKKTQVIGSYRQYLIQESLLKKQFRGRK</sequence>
<feature type="domain" description="Ribosomal RNA adenine methylase transferase N-terminal" evidence="8">
    <location>
        <begin position="26"/>
        <end position="190"/>
    </location>
</feature>
<keyword evidence="10" id="KW-1185">Reference proteome</keyword>
<dbReference type="STRING" id="1120996.SAMN02746066_03937"/>
<dbReference type="InterPro" id="IPR020596">
    <property type="entry name" value="rRNA_Ade_Mease_Trfase_CS"/>
</dbReference>
<dbReference type="Gene3D" id="1.10.8.100">
    <property type="entry name" value="Ribosomal RNA adenine dimethylase-like, domain 2"/>
    <property type="match status" value="1"/>
</dbReference>
<dbReference type="Proteomes" id="UP000184038">
    <property type="component" value="Unassembled WGS sequence"/>
</dbReference>
<dbReference type="Gene3D" id="3.40.50.150">
    <property type="entry name" value="Vaccinia Virus protein VP39"/>
    <property type="match status" value="1"/>
</dbReference>
<feature type="binding site" evidence="7">
    <location>
        <position position="92"/>
    </location>
    <ligand>
        <name>S-adenosyl-L-methionine</name>
        <dbReference type="ChEBI" id="CHEBI:59789"/>
    </ligand>
</feature>
<dbReference type="InterPro" id="IPR001737">
    <property type="entry name" value="KsgA/Erm"/>
</dbReference>
<dbReference type="SMART" id="SM00650">
    <property type="entry name" value="rADc"/>
    <property type="match status" value="1"/>
</dbReference>
<dbReference type="RefSeq" id="WP_073290566.1">
    <property type="nucleotide sequence ID" value="NZ_FRCP01000022.1"/>
</dbReference>
<dbReference type="InterPro" id="IPR029063">
    <property type="entry name" value="SAM-dependent_MTases_sf"/>
</dbReference>
<feature type="binding site" evidence="7">
    <location>
        <position position="19"/>
    </location>
    <ligand>
        <name>S-adenosyl-L-methionine</name>
        <dbReference type="ChEBI" id="CHEBI:59789"/>
    </ligand>
</feature>
<dbReference type="GO" id="GO:0000179">
    <property type="term" value="F:rRNA (adenine-N6,N6-)-dimethyltransferase activity"/>
    <property type="evidence" value="ECO:0007669"/>
    <property type="project" value="UniProtKB-UniRule"/>
</dbReference>
<protein>
    <recommendedName>
        <fullName evidence="1">rRNA adenine N-6-methyltransferase</fullName>
    </recommendedName>
    <alternativeName>
        <fullName evidence="6">Macrolide-lincosamide-streptogramin B resistance protein</fullName>
    </alternativeName>
</protein>
<dbReference type="PANTHER" id="PTHR11727:SF7">
    <property type="entry name" value="DIMETHYLADENOSINE TRANSFERASE-RELATED"/>
    <property type="match status" value="1"/>
</dbReference>
<evidence type="ECO:0000313" key="9">
    <source>
        <dbReference type="EMBL" id="SHM92777.1"/>
    </source>
</evidence>
<feature type="binding site" evidence="7">
    <location>
        <position position="67"/>
    </location>
    <ligand>
        <name>S-adenosyl-L-methionine</name>
        <dbReference type="ChEBI" id="CHEBI:59789"/>
    </ligand>
</feature>
<organism evidence="9 10">
    <name type="scientific">Anaerosporobacter mobilis DSM 15930</name>
    <dbReference type="NCBI Taxonomy" id="1120996"/>
    <lineage>
        <taxon>Bacteria</taxon>
        <taxon>Bacillati</taxon>
        <taxon>Bacillota</taxon>
        <taxon>Clostridia</taxon>
        <taxon>Lachnospirales</taxon>
        <taxon>Lachnospiraceae</taxon>
        <taxon>Anaerosporobacter</taxon>
    </lineage>
</organism>
<evidence type="ECO:0000313" key="10">
    <source>
        <dbReference type="Proteomes" id="UP000184038"/>
    </source>
</evidence>
<evidence type="ECO:0000256" key="2">
    <source>
        <dbReference type="ARBA" id="ARBA00022603"/>
    </source>
</evidence>
<evidence type="ECO:0000256" key="5">
    <source>
        <dbReference type="ARBA" id="ARBA00022884"/>
    </source>
</evidence>
<dbReference type="GO" id="GO:0003723">
    <property type="term" value="F:RNA binding"/>
    <property type="evidence" value="ECO:0007669"/>
    <property type="project" value="UniProtKB-UniRule"/>
</dbReference>
<dbReference type="OrthoDB" id="9786598at2"/>
<evidence type="ECO:0000259" key="8">
    <source>
        <dbReference type="SMART" id="SM00650"/>
    </source>
</evidence>
<dbReference type="Pfam" id="PF00398">
    <property type="entry name" value="RrnaAD"/>
    <property type="match status" value="1"/>
</dbReference>
<gene>
    <name evidence="9" type="ORF">SAMN02746066_03937</name>
</gene>
<dbReference type="InterPro" id="IPR020598">
    <property type="entry name" value="rRNA_Ade_methylase_Trfase_N"/>
</dbReference>
<feature type="binding site" evidence="7">
    <location>
        <position position="46"/>
    </location>
    <ligand>
        <name>S-adenosyl-L-methionine</name>
        <dbReference type="ChEBI" id="CHEBI:59789"/>
    </ligand>
</feature>
<keyword evidence="3 7" id="KW-0808">Transferase</keyword>
<evidence type="ECO:0000256" key="7">
    <source>
        <dbReference type="PROSITE-ProRule" id="PRU01026"/>
    </source>
</evidence>
<feature type="binding site" evidence="7">
    <location>
        <position position="108"/>
    </location>
    <ligand>
        <name>S-adenosyl-L-methionine</name>
        <dbReference type="ChEBI" id="CHEBI:59789"/>
    </ligand>
</feature>
<feature type="binding site" evidence="7">
    <location>
        <position position="21"/>
    </location>
    <ligand>
        <name>S-adenosyl-L-methionine</name>
        <dbReference type="ChEBI" id="CHEBI:59789"/>
    </ligand>
</feature>
<dbReference type="PROSITE" id="PS51689">
    <property type="entry name" value="SAM_RNA_A_N6_MT"/>
    <property type="match status" value="1"/>
</dbReference>
<accession>A0A1M7MQJ6</accession>
<dbReference type="CDD" id="cd02440">
    <property type="entry name" value="AdoMet_MTases"/>
    <property type="match status" value="1"/>
</dbReference>